<reference evidence="2" key="2">
    <citation type="submission" date="2025-09" db="UniProtKB">
        <authorList>
            <consortium name="Ensembl"/>
        </authorList>
    </citation>
    <scope>IDENTIFICATION</scope>
</reference>
<dbReference type="PROSITE" id="PS50209">
    <property type="entry name" value="CARD"/>
    <property type="match status" value="1"/>
</dbReference>
<keyword evidence="3" id="KW-1185">Reference proteome</keyword>
<evidence type="ECO:0000259" key="1">
    <source>
        <dbReference type="PROSITE" id="PS50209"/>
    </source>
</evidence>
<feature type="domain" description="CARD" evidence="1">
    <location>
        <begin position="1"/>
        <end position="90"/>
    </location>
</feature>
<name>A0A3Q0RT09_AMPCI</name>
<reference evidence="2" key="1">
    <citation type="submission" date="2025-08" db="UniProtKB">
        <authorList>
            <consortium name="Ensembl"/>
        </authorList>
    </citation>
    <scope>IDENTIFICATION</scope>
</reference>
<dbReference type="Ensembl" id="ENSACIT00000013911.1">
    <property type="protein sequence ID" value="ENSACIP00000013542.1"/>
    <property type="gene ID" value="ENSACIG00000010544.1"/>
</dbReference>
<dbReference type="OMA" id="EICGDLM"/>
<dbReference type="InterPro" id="IPR001315">
    <property type="entry name" value="CARD"/>
</dbReference>
<dbReference type="InterPro" id="IPR011029">
    <property type="entry name" value="DEATH-like_dom_sf"/>
</dbReference>
<dbReference type="STRING" id="61819.ENSACIP00000013542"/>
<evidence type="ECO:0000313" key="2">
    <source>
        <dbReference type="Ensembl" id="ENSACIP00000013542.1"/>
    </source>
</evidence>
<evidence type="ECO:0000313" key="3">
    <source>
        <dbReference type="Proteomes" id="UP000261340"/>
    </source>
</evidence>
<protein>
    <recommendedName>
        <fullName evidence="1">CARD domain-containing protein</fullName>
    </recommendedName>
</protein>
<dbReference type="Proteomes" id="UP000261340">
    <property type="component" value="Unplaced"/>
</dbReference>
<organism evidence="2 3">
    <name type="scientific">Amphilophus citrinellus</name>
    <name type="common">Midas cichlid</name>
    <name type="synonym">Cichlasoma citrinellum</name>
    <dbReference type="NCBI Taxonomy" id="61819"/>
    <lineage>
        <taxon>Eukaryota</taxon>
        <taxon>Metazoa</taxon>
        <taxon>Chordata</taxon>
        <taxon>Craniata</taxon>
        <taxon>Vertebrata</taxon>
        <taxon>Euteleostomi</taxon>
        <taxon>Actinopterygii</taxon>
        <taxon>Neopterygii</taxon>
        <taxon>Teleostei</taxon>
        <taxon>Neoteleostei</taxon>
        <taxon>Acanthomorphata</taxon>
        <taxon>Ovalentaria</taxon>
        <taxon>Cichlomorphae</taxon>
        <taxon>Cichliformes</taxon>
        <taxon>Cichlidae</taxon>
        <taxon>New World cichlids</taxon>
        <taxon>Cichlasomatinae</taxon>
        <taxon>Heroini</taxon>
        <taxon>Amphilophus</taxon>
    </lineage>
</organism>
<dbReference type="Pfam" id="PF00619">
    <property type="entry name" value="CARD"/>
    <property type="match status" value="1"/>
</dbReference>
<accession>A0A3Q0RT09</accession>
<dbReference type="SUPFAM" id="SSF47986">
    <property type="entry name" value="DEATH domain"/>
    <property type="match status" value="1"/>
</dbReference>
<sequence>MASFPRLLSVRTQFVEKVSGSTLNQLLDSLLQRGIINEGEMDSARIKPKADRARDVIDVVRNKGAEASNSLINDLRELDPYLSETLHLSFSHSPRR</sequence>
<proteinExistence type="predicted"/>
<dbReference type="AlphaFoldDB" id="A0A3Q0RT09"/>
<dbReference type="Gene3D" id="1.10.533.10">
    <property type="entry name" value="Death Domain, Fas"/>
    <property type="match status" value="1"/>
</dbReference>
<dbReference type="GeneTree" id="ENSGT00940000176951"/>
<dbReference type="GO" id="GO:0042981">
    <property type="term" value="P:regulation of apoptotic process"/>
    <property type="evidence" value="ECO:0007669"/>
    <property type="project" value="InterPro"/>
</dbReference>